<organism evidence="1 2">
    <name type="scientific">Vararia minispora EC-137</name>
    <dbReference type="NCBI Taxonomy" id="1314806"/>
    <lineage>
        <taxon>Eukaryota</taxon>
        <taxon>Fungi</taxon>
        <taxon>Dikarya</taxon>
        <taxon>Basidiomycota</taxon>
        <taxon>Agaricomycotina</taxon>
        <taxon>Agaricomycetes</taxon>
        <taxon>Russulales</taxon>
        <taxon>Lachnocladiaceae</taxon>
        <taxon>Vararia</taxon>
    </lineage>
</organism>
<sequence length="724" mass="80017">MPVPVPLVSQPPAHPVHKRFNSHSGAPHPSIHTLTHSLPHPPPGPPPSYGTREEWISSLPDWRRNKPRRIWEEDDTHTAAMKGFLPGLTNAANASVIKGPRAQACIPPQISLIDRPSLATNLAAARSLHDDLELPDDEEMDSSFEYDVESQWSAHSYGSDENTMDVDVDGFDLRHRRTASAGQVVSGIAAAYSAPAIHYDRGAFTPVFEAPSPDHDDRADPGSSPLGPVTPFGEFVDRAVASVSYDRNPFPSANVAALPSYVPKADLAFAHPVLPPFQPHQEPDHASVAEPTSASSSAVDYKRVADPLADWMAMYVWKVCTTGMSLPYKYQPRAGQHELRYSSLPPVYLANAIRSLFMSTLLQPSAILLSVWYIIQLPVCFGSMDRPAERSDETYFRTELLGVNEWRGIGERDAIEMDATFRLVLLGCMLANKWLDDHTFSNKTWHAISGVPILSLNRLEVYALGIFRHDLSVPTGAWLKWLEHVLAYQAASSPIGPPQPISRPSSDPRVIVRRTVEELLGLSTQLSMARPCGDPRCERSHIEPVFVSRDERKTRVDQSSVELEIDLDEDGPLREEYMPRRRVSRVGVDRPAAHGDEWAVERSLPPPAKWSPSADEPLARGTNDRNRQYVAVQAPPAPLLRSTGMYAPWSAVPVAPLASKVQLPPIYAASYPHSRSMSLSNAPPGMQEPPAGHTRSTSHSQQPHFGYRPFDGMQFLPPASWIRA</sequence>
<evidence type="ECO:0000313" key="1">
    <source>
        <dbReference type="EMBL" id="KAI0033355.1"/>
    </source>
</evidence>
<keyword evidence="2" id="KW-1185">Reference proteome</keyword>
<comment type="caution">
    <text evidence="1">The sequence shown here is derived from an EMBL/GenBank/DDBJ whole genome shotgun (WGS) entry which is preliminary data.</text>
</comment>
<reference evidence="1" key="1">
    <citation type="submission" date="2021-02" db="EMBL/GenBank/DDBJ databases">
        <authorList>
            <consortium name="DOE Joint Genome Institute"/>
            <person name="Ahrendt S."/>
            <person name="Looney B.P."/>
            <person name="Miyauchi S."/>
            <person name="Morin E."/>
            <person name="Drula E."/>
            <person name="Courty P.E."/>
            <person name="Chicoki N."/>
            <person name="Fauchery L."/>
            <person name="Kohler A."/>
            <person name="Kuo A."/>
            <person name="Labutti K."/>
            <person name="Pangilinan J."/>
            <person name="Lipzen A."/>
            <person name="Riley R."/>
            <person name="Andreopoulos W."/>
            <person name="He G."/>
            <person name="Johnson J."/>
            <person name="Barry K.W."/>
            <person name="Grigoriev I.V."/>
            <person name="Nagy L."/>
            <person name="Hibbett D."/>
            <person name="Henrissat B."/>
            <person name="Matheny P.B."/>
            <person name="Labbe J."/>
            <person name="Martin F."/>
        </authorList>
    </citation>
    <scope>NUCLEOTIDE SEQUENCE</scope>
    <source>
        <strain evidence="1">EC-137</strain>
    </source>
</reference>
<gene>
    <name evidence="1" type="ORF">K488DRAFT_77967</name>
</gene>
<reference evidence="1" key="2">
    <citation type="journal article" date="2022" name="New Phytol.">
        <title>Evolutionary transition to the ectomycorrhizal habit in the genomes of a hyperdiverse lineage of mushroom-forming fungi.</title>
        <authorList>
            <person name="Looney B."/>
            <person name="Miyauchi S."/>
            <person name="Morin E."/>
            <person name="Drula E."/>
            <person name="Courty P.E."/>
            <person name="Kohler A."/>
            <person name="Kuo A."/>
            <person name="LaButti K."/>
            <person name="Pangilinan J."/>
            <person name="Lipzen A."/>
            <person name="Riley R."/>
            <person name="Andreopoulos W."/>
            <person name="He G."/>
            <person name="Johnson J."/>
            <person name="Nolan M."/>
            <person name="Tritt A."/>
            <person name="Barry K.W."/>
            <person name="Grigoriev I.V."/>
            <person name="Nagy L.G."/>
            <person name="Hibbett D."/>
            <person name="Henrissat B."/>
            <person name="Matheny P.B."/>
            <person name="Labbe J."/>
            <person name="Martin F.M."/>
        </authorList>
    </citation>
    <scope>NUCLEOTIDE SEQUENCE</scope>
    <source>
        <strain evidence="1">EC-137</strain>
    </source>
</reference>
<protein>
    <submittedName>
        <fullName evidence="1">Uncharacterized protein</fullName>
    </submittedName>
</protein>
<name>A0ACB8QNU6_9AGAM</name>
<dbReference type="EMBL" id="MU273522">
    <property type="protein sequence ID" value="KAI0033355.1"/>
    <property type="molecule type" value="Genomic_DNA"/>
</dbReference>
<evidence type="ECO:0000313" key="2">
    <source>
        <dbReference type="Proteomes" id="UP000814128"/>
    </source>
</evidence>
<proteinExistence type="predicted"/>
<accession>A0ACB8QNU6</accession>
<dbReference type="Proteomes" id="UP000814128">
    <property type="component" value="Unassembled WGS sequence"/>
</dbReference>